<evidence type="ECO:0000313" key="9">
    <source>
        <dbReference type="Proteomes" id="UP000305647"/>
    </source>
</evidence>
<dbReference type="InterPro" id="IPR011251">
    <property type="entry name" value="Luciferase-like_dom"/>
</dbReference>
<evidence type="ECO:0000256" key="5">
    <source>
        <dbReference type="ARBA" id="ARBA00033748"/>
    </source>
</evidence>
<name>A0A4T0N5J6_9BASI</name>
<dbReference type="Proteomes" id="UP000310685">
    <property type="component" value="Unassembled WGS sequence"/>
</dbReference>
<dbReference type="PIRSF" id="PIRSF000337">
    <property type="entry name" value="NTA_MOA"/>
    <property type="match status" value="1"/>
</dbReference>
<proteinExistence type="inferred from homology"/>
<reference evidence="9 10" key="1">
    <citation type="submission" date="2019-03" db="EMBL/GenBank/DDBJ databases">
        <title>Sequencing 25 genomes of Wallemia mellicola.</title>
        <authorList>
            <person name="Gostincar C."/>
        </authorList>
    </citation>
    <scope>NUCLEOTIDE SEQUENCE [LARGE SCALE GENOMIC DNA]</scope>
    <source>
        <strain evidence="7 10">EXF-6152</strain>
        <strain evidence="8 9">EXF-8738</strain>
    </source>
</reference>
<gene>
    <name evidence="8" type="ORF">E3Q10_02763</name>
    <name evidence="7" type="ORF">E3Q22_02968</name>
</gene>
<evidence type="ECO:0000256" key="2">
    <source>
        <dbReference type="ARBA" id="ARBA00022643"/>
    </source>
</evidence>
<dbReference type="PANTHER" id="PTHR30011:SF16">
    <property type="entry name" value="C2H2 FINGER DOMAIN TRANSCRIPTION FACTOR (EUROFUNG)-RELATED"/>
    <property type="match status" value="1"/>
</dbReference>
<sequence>MSGINKKLIFNAFAMNTPVHLSPGQWKDPEDTSTSFQDLEHWTELAKVLEEGKFNALFIADVLGAYDVHNGNKDSAVRTGAQFPIHSPELIVPAMAAVTKNLAFGITQSTSYEHPFNVARRFSTLDHLTKGRVAINIVTSYLDSAARNHGLPEQIDHDERYKRADEFMDVLYKLWESSWSDNAKTLDKEKDQYYDPALVHEINHEGEYFKCAGPHITEPSIQRTPLVFQAGSSGPGQEFAAKHSEAVFLWGSDVNHLAKKVKSLRDLSEKLGRGRDGIKAIAGANVIVAETDELAQKKFEDLRANATKEGALVLLGGWTGNDFGKFTEDDELRLVQSNAIKSTVETYAQRHNDKDSKWTKSKLATHASVGGVHPNIVGSPSTVADIIEEWIKVGDIDGFNFGYATKPGTFIDLVKYVFPELRRRGLHWDDYPSSNDGRANLTARESYFGPGNKRLPENHYGNKFKYENVH</sequence>
<dbReference type="EMBL" id="SPRC01000032">
    <property type="protein sequence ID" value="TIB77660.1"/>
    <property type="molecule type" value="Genomic_DNA"/>
</dbReference>
<dbReference type="SUPFAM" id="SSF51679">
    <property type="entry name" value="Bacterial luciferase-like"/>
    <property type="match status" value="1"/>
</dbReference>
<dbReference type="InterPro" id="IPR036661">
    <property type="entry name" value="Luciferase-like_sf"/>
</dbReference>
<dbReference type="Pfam" id="PF00296">
    <property type="entry name" value="Bac_luciferase"/>
    <property type="match status" value="1"/>
</dbReference>
<protein>
    <submittedName>
        <fullName evidence="8">Nitrilotriacetate monooxygenase component A/pristinamycin IIA synthase subunit A</fullName>
    </submittedName>
</protein>
<organism evidence="8 9">
    <name type="scientific">Wallemia mellicola</name>
    <dbReference type="NCBI Taxonomy" id="1708541"/>
    <lineage>
        <taxon>Eukaryota</taxon>
        <taxon>Fungi</taxon>
        <taxon>Dikarya</taxon>
        <taxon>Basidiomycota</taxon>
        <taxon>Wallemiomycotina</taxon>
        <taxon>Wallemiomycetes</taxon>
        <taxon>Wallemiales</taxon>
        <taxon>Wallemiaceae</taxon>
        <taxon>Wallemia</taxon>
    </lineage>
</organism>
<dbReference type="OMA" id="FNIAYHV"/>
<feature type="domain" description="Luciferase-like" evidence="6">
    <location>
        <begin position="30"/>
        <end position="394"/>
    </location>
</feature>
<dbReference type="InterPro" id="IPR051260">
    <property type="entry name" value="Diverse_substr_monoxygenases"/>
</dbReference>
<evidence type="ECO:0000313" key="8">
    <source>
        <dbReference type="EMBL" id="TIC29237.1"/>
    </source>
</evidence>
<keyword evidence="3" id="KW-0560">Oxidoreductase</keyword>
<evidence type="ECO:0000259" key="6">
    <source>
        <dbReference type="Pfam" id="PF00296"/>
    </source>
</evidence>
<dbReference type="GO" id="GO:0004497">
    <property type="term" value="F:monooxygenase activity"/>
    <property type="evidence" value="ECO:0007669"/>
    <property type="project" value="UniProtKB-KW"/>
</dbReference>
<dbReference type="PANTHER" id="PTHR30011">
    <property type="entry name" value="ALKANESULFONATE MONOOXYGENASE-RELATED"/>
    <property type="match status" value="1"/>
</dbReference>
<comment type="similarity">
    <text evidence="5">Belongs to the NtaA/SnaA/DszA monooxygenase family.</text>
</comment>
<dbReference type="EMBL" id="SPRO01000030">
    <property type="protein sequence ID" value="TIC29237.1"/>
    <property type="molecule type" value="Genomic_DNA"/>
</dbReference>
<dbReference type="Proteomes" id="UP000305647">
    <property type="component" value="Unassembled WGS sequence"/>
</dbReference>
<evidence type="ECO:0000256" key="1">
    <source>
        <dbReference type="ARBA" id="ARBA00022630"/>
    </source>
</evidence>
<dbReference type="InterPro" id="IPR016215">
    <property type="entry name" value="NTA_MOA"/>
</dbReference>
<comment type="caution">
    <text evidence="8">The sequence shown here is derived from an EMBL/GenBank/DDBJ whole genome shotgun (WGS) entry which is preliminary data.</text>
</comment>
<accession>A0A4T0N5J6</accession>
<evidence type="ECO:0000256" key="4">
    <source>
        <dbReference type="ARBA" id="ARBA00023033"/>
    </source>
</evidence>
<dbReference type="AlphaFoldDB" id="A0A4T0N5J6"/>
<evidence type="ECO:0000256" key="3">
    <source>
        <dbReference type="ARBA" id="ARBA00023002"/>
    </source>
</evidence>
<dbReference type="Gene3D" id="3.20.20.30">
    <property type="entry name" value="Luciferase-like domain"/>
    <property type="match status" value="1"/>
</dbReference>
<evidence type="ECO:0000313" key="10">
    <source>
        <dbReference type="Proteomes" id="UP000310685"/>
    </source>
</evidence>
<keyword evidence="2" id="KW-0288">FMN</keyword>
<keyword evidence="1" id="KW-0285">Flavoprotein</keyword>
<evidence type="ECO:0000313" key="7">
    <source>
        <dbReference type="EMBL" id="TIB77660.1"/>
    </source>
</evidence>
<keyword evidence="4 8" id="KW-0503">Monooxygenase</keyword>
<dbReference type="GO" id="GO:0016705">
    <property type="term" value="F:oxidoreductase activity, acting on paired donors, with incorporation or reduction of molecular oxygen"/>
    <property type="evidence" value="ECO:0007669"/>
    <property type="project" value="InterPro"/>
</dbReference>
<dbReference type="NCBIfam" id="TIGR03860">
    <property type="entry name" value="FMN_nitrolo"/>
    <property type="match status" value="1"/>
</dbReference>